<name>A0A7C1FMF4_9CHLR</name>
<dbReference type="Gene3D" id="1.20.1250.20">
    <property type="entry name" value="MFS general substrate transporter like domains"/>
    <property type="match status" value="1"/>
</dbReference>
<dbReference type="InterPro" id="IPR011701">
    <property type="entry name" value="MFS"/>
</dbReference>
<evidence type="ECO:0000313" key="11">
    <source>
        <dbReference type="EMBL" id="HDX32593.1"/>
    </source>
</evidence>
<evidence type="ECO:0000256" key="5">
    <source>
        <dbReference type="ARBA" id="ARBA00022989"/>
    </source>
</evidence>
<organism evidence="11">
    <name type="scientific">Caldilinea aerophila</name>
    <dbReference type="NCBI Taxonomy" id="133453"/>
    <lineage>
        <taxon>Bacteria</taxon>
        <taxon>Bacillati</taxon>
        <taxon>Chloroflexota</taxon>
        <taxon>Caldilineae</taxon>
        <taxon>Caldilineales</taxon>
        <taxon>Caldilineaceae</taxon>
        <taxon>Caldilinea</taxon>
    </lineage>
</organism>
<feature type="transmembrane region" description="Helical" evidence="9">
    <location>
        <begin position="250"/>
        <end position="273"/>
    </location>
</feature>
<feature type="transmembrane region" description="Helical" evidence="9">
    <location>
        <begin position="40"/>
        <end position="61"/>
    </location>
</feature>
<feature type="transmembrane region" description="Helical" evidence="9">
    <location>
        <begin position="392"/>
        <end position="415"/>
    </location>
</feature>
<proteinExistence type="inferred from homology"/>
<dbReference type="AlphaFoldDB" id="A0A7C1FMF4"/>
<evidence type="ECO:0000256" key="8">
    <source>
        <dbReference type="ARBA" id="ARBA00040914"/>
    </source>
</evidence>
<evidence type="ECO:0000256" key="4">
    <source>
        <dbReference type="ARBA" id="ARBA00022692"/>
    </source>
</evidence>
<feature type="transmembrane region" description="Helical" evidence="9">
    <location>
        <begin position="280"/>
        <end position="298"/>
    </location>
</feature>
<evidence type="ECO:0000256" key="1">
    <source>
        <dbReference type="ARBA" id="ARBA00004651"/>
    </source>
</evidence>
<feature type="transmembrane region" description="Helical" evidence="9">
    <location>
        <begin position="304"/>
        <end position="325"/>
    </location>
</feature>
<dbReference type="GO" id="GO:0005886">
    <property type="term" value="C:plasma membrane"/>
    <property type="evidence" value="ECO:0007669"/>
    <property type="project" value="UniProtKB-SubCell"/>
</dbReference>
<dbReference type="PANTHER" id="PTHR23513">
    <property type="entry name" value="INTEGRAL MEMBRANE EFFLUX PROTEIN-RELATED"/>
    <property type="match status" value="1"/>
</dbReference>
<feature type="transmembrane region" description="Helical" evidence="9">
    <location>
        <begin position="68"/>
        <end position="89"/>
    </location>
</feature>
<feature type="transmembrane region" description="Helical" evidence="9">
    <location>
        <begin position="164"/>
        <end position="183"/>
    </location>
</feature>
<comment type="subcellular location">
    <subcellularLocation>
        <location evidence="1">Cell membrane</location>
        <topology evidence="1">Multi-pass membrane protein</topology>
    </subcellularLocation>
</comment>
<dbReference type="EMBL" id="DSMG01000144">
    <property type="protein sequence ID" value="HDX32593.1"/>
    <property type="molecule type" value="Genomic_DNA"/>
</dbReference>
<dbReference type="GO" id="GO:0022857">
    <property type="term" value="F:transmembrane transporter activity"/>
    <property type="evidence" value="ECO:0007669"/>
    <property type="project" value="InterPro"/>
</dbReference>
<dbReference type="PROSITE" id="PS50850">
    <property type="entry name" value="MFS"/>
    <property type="match status" value="1"/>
</dbReference>
<evidence type="ECO:0000256" key="7">
    <source>
        <dbReference type="ARBA" id="ARBA00038075"/>
    </source>
</evidence>
<reference evidence="11" key="1">
    <citation type="journal article" date="2020" name="mSystems">
        <title>Genome- and Community-Level Interaction Insights into Carbon Utilization and Element Cycling Functions of Hydrothermarchaeota in Hydrothermal Sediment.</title>
        <authorList>
            <person name="Zhou Z."/>
            <person name="Liu Y."/>
            <person name="Xu W."/>
            <person name="Pan J."/>
            <person name="Luo Z.H."/>
            <person name="Li M."/>
        </authorList>
    </citation>
    <scope>NUCLEOTIDE SEQUENCE [LARGE SCALE GENOMIC DNA]</scope>
    <source>
        <strain evidence="11">SpSt-289</strain>
    </source>
</reference>
<evidence type="ECO:0000256" key="9">
    <source>
        <dbReference type="SAM" id="Phobius"/>
    </source>
</evidence>
<feature type="transmembrane region" description="Helical" evidence="9">
    <location>
        <begin position="346"/>
        <end position="364"/>
    </location>
</feature>
<keyword evidence="4 9" id="KW-0812">Transmembrane</keyword>
<keyword evidence="3" id="KW-1003">Cell membrane</keyword>
<feature type="transmembrane region" description="Helical" evidence="9">
    <location>
        <begin position="95"/>
        <end position="123"/>
    </location>
</feature>
<accession>A0A7C1FMF4</accession>
<feature type="domain" description="Major facilitator superfamily (MFS) profile" evidence="10">
    <location>
        <begin position="1"/>
        <end position="187"/>
    </location>
</feature>
<dbReference type="SUPFAM" id="SSF103473">
    <property type="entry name" value="MFS general substrate transporter"/>
    <property type="match status" value="1"/>
</dbReference>
<gene>
    <name evidence="11" type="ORF">ENQ20_14070</name>
</gene>
<comment type="caution">
    <text evidence="11">The sequence shown here is derived from an EMBL/GenBank/DDBJ whole genome shotgun (WGS) entry which is preliminary data.</text>
</comment>
<comment type="similarity">
    <text evidence="7">Belongs to the major facilitator superfamily. Drug:H(+) antiporter-3 (DHA3) (TC 2.A.1.21) family.</text>
</comment>
<feature type="transmembrane region" description="Helical" evidence="9">
    <location>
        <begin position="135"/>
        <end position="158"/>
    </location>
</feature>
<sequence>MTAFIVIWAGQVFSLLGTAMTRFALTVWVFQETGEATALALMGFFSFAPLVIFSPIAGALVDRWNRKLVMTLSDLGAGLATIAILLLYVNGRLEVWHLYVAGAFAGVFESFQFPAFSAAMSVLVPKAQYGRANGLLSLAEAASSIAAPVLAGILLSVIGIAGVMVIDIATFAFAVAAVLLVVVPQPRRSAEALAAASTIWREAIYGFIYIWRRKSLLGVQLTFAISNFFSSIGMVLIAPMVLARTAADELALAAVQSAMGVGGLVGGLVMTVWGGPRHRVHGVLLGFIGSSLLGLIPLGVGQNVAVWSIGAFLLLFFIPITNASNQALWQSKVPPDLQGRVFATRRLIAQISGPLGILLAGPLADRVFEPAMRSGGALQPLFVPFFGEGHGAGMALLIVIVGILGVSAGIVGYLVRVIREVDVLLADHDAEKTGGNALAAS</sequence>
<dbReference type="InterPro" id="IPR036259">
    <property type="entry name" value="MFS_trans_sf"/>
</dbReference>
<dbReference type="CDD" id="cd06173">
    <property type="entry name" value="MFS_MefA_like"/>
    <property type="match status" value="1"/>
</dbReference>
<evidence type="ECO:0000256" key="6">
    <source>
        <dbReference type="ARBA" id="ARBA00023136"/>
    </source>
</evidence>
<evidence type="ECO:0000256" key="3">
    <source>
        <dbReference type="ARBA" id="ARBA00022475"/>
    </source>
</evidence>
<evidence type="ECO:0000256" key="2">
    <source>
        <dbReference type="ARBA" id="ARBA00022448"/>
    </source>
</evidence>
<dbReference type="Pfam" id="PF07690">
    <property type="entry name" value="MFS_1"/>
    <property type="match status" value="1"/>
</dbReference>
<keyword evidence="6 9" id="KW-0472">Membrane</keyword>
<keyword evidence="2" id="KW-0813">Transport</keyword>
<protein>
    <recommendedName>
        <fullName evidence="8">Multidrug efflux pump Tap</fullName>
    </recommendedName>
</protein>
<dbReference type="PANTHER" id="PTHR23513:SF9">
    <property type="entry name" value="ENTEROBACTIN EXPORTER ENTS"/>
    <property type="match status" value="1"/>
</dbReference>
<dbReference type="InterPro" id="IPR020846">
    <property type="entry name" value="MFS_dom"/>
</dbReference>
<keyword evidence="5 9" id="KW-1133">Transmembrane helix</keyword>
<feature type="transmembrane region" description="Helical" evidence="9">
    <location>
        <begin position="216"/>
        <end position="238"/>
    </location>
</feature>
<evidence type="ECO:0000259" key="10">
    <source>
        <dbReference type="PROSITE" id="PS50850"/>
    </source>
</evidence>